<dbReference type="InterPro" id="IPR052743">
    <property type="entry name" value="Glutaminase_GtaA"/>
</dbReference>
<comment type="caution">
    <text evidence="5">The sequence shown here is derived from an EMBL/GenBank/DDBJ whole genome shotgun (WGS) entry which is preliminary data.</text>
</comment>
<feature type="domain" description="Glutaminase A N-terminal" evidence="4">
    <location>
        <begin position="101"/>
        <end position="322"/>
    </location>
</feature>
<keyword evidence="1" id="KW-0732">Signal</keyword>
<feature type="domain" description="Glutaminase A central" evidence="3">
    <location>
        <begin position="333"/>
        <end position="676"/>
    </location>
</feature>
<dbReference type="InterPro" id="IPR032514">
    <property type="entry name" value="GtaA_central"/>
</dbReference>
<dbReference type="Proteomes" id="UP001431209">
    <property type="component" value="Unassembled WGS sequence"/>
</dbReference>
<dbReference type="EMBL" id="JAOPGA020000637">
    <property type="protein sequence ID" value="KAL0480169.1"/>
    <property type="molecule type" value="Genomic_DNA"/>
</dbReference>
<evidence type="ECO:0000313" key="5">
    <source>
        <dbReference type="EMBL" id="KAL0480169.1"/>
    </source>
</evidence>
<proteinExistence type="predicted"/>
<feature type="signal peptide" evidence="1">
    <location>
        <begin position="1"/>
        <end position="19"/>
    </location>
</feature>
<keyword evidence="6" id="KW-1185">Reference proteome</keyword>
<evidence type="ECO:0000313" key="6">
    <source>
        <dbReference type="Proteomes" id="UP001431209"/>
    </source>
</evidence>
<dbReference type="AlphaFoldDB" id="A0AAW2YSW5"/>
<dbReference type="PANTHER" id="PTHR31987">
    <property type="entry name" value="GLUTAMINASE A-RELATED"/>
    <property type="match status" value="1"/>
</dbReference>
<feature type="chain" id="PRO_5043777860" evidence="1">
    <location>
        <begin position="20"/>
        <end position="683"/>
    </location>
</feature>
<evidence type="ECO:0000259" key="4">
    <source>
        <dbReference type="Pfam" id="PF17168"/>
    </source>
</evidence>
<reference evidence="5 6" key="1">
    <citation type="submission" date="2024-03" db="EMBL/GenBank/DDBJ databases">
        <title>The Acrasis kona genome and developmental transcriptomes reveal deep origins of eukaryotic multicellular pathways.</title>
        <authorList>
            <person name="Sheikh S."/>
            <person name="Fu C.-J."/>
            <person name="Brown M.W."/>
            <person name="Baldauf S.L."/>
        </authorList>
    </citation>
    <scope>NUCLEOTIDE SEQUENCE [LARGE SCALE GENOMIC DNA]</scope>
    <source>
        <strain evidence="5 6">ATCC MYA-3509</strain>
    </source>
</reference>
<protein>
    <submittedName>
        <fullName evidence="5">IRC7</fullName>
    </submittedName>
</protein>
<dbReference type="PANTHER" id="PTHR31987:SF1">
    <property type="entry name" value="GLUTAMINASE A"/>
    <property type="match status" value="1"/>
</dbReference>
<gene>
    <name evidence="5" type="ORF">AKO1_004952</name>
</gene>
<organism evidence="5 6">
    <name type="scientific">Acrasis kona</name>
    <dbReference type="NCBI Taxonomy" id="1008807"/>
    <lineage>
        <taxon>Eukaryota</taxon>
        <taxon>Discoba</taxon>
        <taxon>Heterolobosea</taxon>
        <taxon>Tetramitia</taxon>
        <taxon>Eutetramitia</taxon>
        <taxon>Acrasidae</taxon>
        <taxon>Acrasis</taxon>
    </lineage>
</organism>
<accession>A0AAW2YSW5</accession>
<evidence type="ECO:0000259" key="3">
    <source>
        <dbReference type="Pfam" id="PF16335"/>
    </source>
</evidence>
<name>A0AAW2YSW5_9EUKA</name>
<dbReference type="InterPro" id="IPR032515">
    <property type="entry name" value="DUF4964"/>
</dbReference>
<dbReference type="InterPro" id="IPR033433">
    <property type="entry name" value="GtaA_N"/>
</dbReference>
<dbReference type="Pfam" id="PF17168">
    <property type="entry name" value="DUF5127"/>
    <property type="match status" value="1"/>
</dbReference>
<sequence>MKQILIALFVICFVGISQCDLIKGFKPPATPLFVVDPQFSVWAPSHNLTDAFTTHWTGATKAVVGVIRIDDKPYRYLGPQKTAGSDLPEPIKQTDLIVFPTRTVYTFEHEKLSLEVQFSTPLLTDDYDLLSRPITYITYKVKPKNGPVKVQLYIDVVGEIATDNNEEVVQYSSKSTDVSTSVIIGTVSQPVVKKGCDGCGINWGYFYLTAPKSSQTTQVIALADDSRTSFSTTGRLPSQSLVESRKVRDGYPVVATAWDLGVLNSPKELFAIASYDDIVSIDFFGQHLKAYWTQKFATLQDLLDDSVKQYSVILEKLKEFDEVHVADLTRVGGDTYATVASLAYRQALGGMKLVWNDKNKMPWYFLKEISSDGDASTVDVIYPASPILLFFNPKLLLQQLLPIVSYAANETWSKYPHAFAPHHLGIYPVCNIVSGAQEDMPVEETANMLQMWSAVVQRADDAEVRKLTQQYWSLFTVWADYLVSVLPDPGEQLCTDDFTGPSPHNSNLAAKGIIGIAAYAQIAAYLQKSSVASKYHDVARGYSVKWIGLATAPDGSHTKLQYDKPDSFSLKYNIYYQNVLNITLFDPKPDIKYYLASKNNKYGTPLDNRANFTKLDWYYWVAAISTPDQFKIFAQKGYDMAGATTRGIPLTDWYETDTAAIKGFRARPVVGGIYAKMALSRKF</sequence>
<evidence type="ECO:0000256" key="1">
    <source>
        <dbReference type="SAM" id="SignalP"/>
    </source>
</evidence>
<dbReference type="Pfam" id="PF16335">
    <property type="entry name" value="GtaA_6_Hairpin"/>
    <property type="match status" value="1"/>
</dbReference>
<feature type="domain" description="DUF4964" evidence="2">
    <location>
        <begin position="26"/>
        <end position="81"/>
    </location>
</feature>
<dbReference type="Pfam" id="PF16334">
    <property type="entry name" value="DUF4964"/>
    <property type="match status" value="1"/>
</dbReference>
<evidence type="ECO:0000259" key="2">
    <source>
        <dbReference type="Pfam" id="PF16334"/>
    </source>
</evidence>